<evidence type="ECO:0000256" key="11">
    <source>
        <dbReference type="ARBA" id="ARBA00061053"/>
    </source>
</evidence>
<dbReference type="InterPro" id="IPR022646">
    <property type="entry name" value="SecD/SecF_CS"/>
</dbReference>
<comment type="caution">
    <text evidence="14">The sequence shown here is derived from an EMBL/GenBank/DDBJ whole genome shotgun (WGS) entry which is preliminary data.</text>
</comment>
<name>A0A2A4Z3V5_9PROT</name>
<comment type="similarity">
    <text evidence="12">Belongs to the SecD/SecF family. SecF subfamily.</text>
</comment>
<keyword evidence="6 12" id="KW-1133">Transmembrane helix</keyword>
<dbReference type="InterPro" id="IPR005665">
    <property type="entry name" value="SecF_bac"/>
</dbReference>
<keyword evidence="8 12" id="KW-0472">Membrane</keyword>
<dbReference type="PANTHER" id="PTHR30081">
    <property type="entry name" value="PROTEIN-EXPORT MEMBRANE PROTEIN SEC"/>
    <property type="match status" value="1"/>
</dbReference>
<feature type="domain" description="Protein export membrane protein SecD/SecF C-terminal" evidence="13">
    <location>
        <begin position="119"/>
        <end position="298"/>
    </location>
</feature>
<evidence type="ECO:0000256" key="12">
    <source>
        <dbReference type="HAMAP-Rule" id="MF_01464"/>
    </source>
</evidence>
<evidence type="ECO:0000256" key="6">
    <source>
        <dbReference type="ARBA" id="ARBA00022989"/>
    </source>
</evidence>
<evidence type="ECO:0000256" key="4">
    <source>
        <dbReference type="ARBA" id="ARBA00022692"/>
    </source>
</evidence>
<evidence type="ECO:0000256" key="2">
    <source>
        <dbReference type="ARBA" id="ARBA00022448"/>
    </source>
</evidence>
<dbReference type="InterPro" id="IPR055344">
    <property type="entry name" value="SecD_SecF_C_bact"/>
</dbReference>
<dbReference type="AlphaFoldDB" id="A0A2A4Z3V5"/>
<evidence type="ECO:0000256" key="7">
    <source>
        <dbReference type="ARBA" id="ARBA00023010"/>
    </source>
</evidence>
<organism evidence="14">
    <name type="scientific">OCS116 cluster bacterium</name>
    <dbReference type="NCBI Taxonomy" id="2030921"/>
    <lineage>
        <taxon>Bacteria</taxon>
        <taxon>Pseudomonadati</taxon>
        <taxon>Pseudomonadota</taxon>
        <taxon>Alphaproteobacteria</taxon>
        <taxon>OCS116 cluster</taxon>
    </lineage>
</organism>
<protein>
    <recommendedName>
        <fullName evidence="12">Protein-export membrane protein SecF</fullName>
    </recommendedName>
</protein>
<comment type="subcellular location">
    <subcellularLocation>
        <location evidence="1 12">Cell membrane</location>
        <topology evidence="1 12">Multi-pass membrane protein</topology>
    </subcellularLocation>
</comment>
<dbReference type="GO" id="GO:0005886">
    <property type="term" value="C:plasma membrane"/>
    <property type="evidence" value="ECO:0007669"/>
    <property type="project" value="UniProtKB-SubCell"/>
</dbReference>
<dbReference type="FunFam" id="1.20.1640.10:FF:000024">
    <property type="entry name" value="Multifunctional fusion protein"/>
    <property type="match status" value="1"/>
</dbReference>
<feature type="transmembrane region" description="Helical" evidence="12">
    <location>
        <begin position="237"/>
        <end position="263"/>
    </location>
</feature>
<dbReference type="NCBIfam" id="TIGR00916">
    <property type="entry name" value="2A0604s01"/>
    <property type="match status" value="1"/>
</dbReference>
<evidence type="ECO:0000256" key="3">
    <source>
        <dbReference type="ARBA" id="ARBA00022475"/>
    </source>
</evidence>
<keyword evidence="2 12" id="KW-0813">Transport</keyword>
<feature type="transmembrane region" description="Helical" evidence="12">
    <location>
        <begin position="275"/>
        <end position="297"/>
    </location>
</feature>
<dbReference type="InterPro" id="IPR022813">
    <property type="entry name" value="SecD/SecF_arch_bac"/>
</dbReference>
<gene>
    <name evidence="12 14" type="primary">secF</name>
    <name evidence="14" type="ORF">COB13_06695</name>
</gene>
<dbReference type="GO" id="GO:0065002">
    <property type="term" value="P:intracellular protein transmembrane transport"/>
    <property type="evidence" value="ECO:0007669"/>
    <property type="project" value="UniProtKB-UniRule"/>
</dbReference>
<proteinExistence type="inferred from homology"/>
<dbReference type="Pfam" id="PF02355">
    <property type="entry name" value="SecD_SecF_C"/>
    <property type="match status" value="1"/>
</dbReference>
<accession>A0A2A4Z3V5</accession>
<comment type="function">
    <text evidence="9 12">Part of the Sec protein translocase complex. Interacts with the SecYEG preprotein conducting channel. SecDF uses the proton motive force (PMF) to complete protein translocation after the ATP-dependent function of SecA.</text>
</comment>
<reference key="1">
    <citation type="submission" date="2017-08" db="EMBL/GenBank/DDBJ databases">
        <title>A dynamic microbial community with high functional redundancy inhabits the cold, oxic subseafloor aquifer.</title>
        <authorList>
            <person name="Tully B.J."/>
            <person name="Wheat C.G."/>
            <person name="Glazer B.T."/>
            <person name="Huber J.A."/>
        </authorList>
    </citation>
    <scope>NUCLEOTIDE SEQUENCE [LARGE SCALE GENOMIC DNA]</scope>
</reference>
<feature type="transmembrane region" description="Helical" evidence="12">
    <location>
        <begin position="144"/>
        <end position="161"/>
    </location>
</feature>
<dbReference type="HAMAP" id="MF_01464_B">
    <property type="entry name" value="SecF_B"/>
    <property type="match status" value="1"/>
</dbReference>
<dbReference type="NCBIfam" id="TIGR00966">
    <property type="entry name" value="transloc_SecF"/>
    <property type="match status" value="1"/>
</dbReference>
<evidence type="ECO:0000313" key="14">
    <source>
        <dbReference type="EMBL" id="PCJ01859.1"/>
    </source>
</evidence>
<evidence type="ECO:0000256" key="5">
    <source>
        <dbReference type="ARBA" id="ARBA00022927"/>
    </source>
</evidence>
<comment type="subunit">
    <text evidence="12">Forms a complex with SecD. Part of the essential Sec protein translocation apparatus which comprises SecA, SecYEG and auxiliary proteins SecDF-YajC and YidC.</text>
</comment>
<dbReference type="Pfam" id="PF07549">
    <property type="entry name" value="Sec_GG"/>
    <property type="match status" value="1"/>
</dbReference>
<dbReference type="SUPFAM" id="SSF82866">
    <property type="entry name" value="Multidrug efflux transporter AcrB transmembrane domain"/>
    <property type="match status" value="1"/>
</dbReference>
<comment type="similarity">
    <text evidence="11">In the N-terminal section; belongs to the SecD/SecF family. SecD subfamily.</text>
</comment>
<evidence type="ECO:0000259" key="13">
    <source>
        <dbReference type="Pfam" id="PF02355"/>
    </source>
</evidence>
<dbReference type="GO" id="GO:0015450">
    <property type="term" value="F:protein-transporting ATPase activity"/>
    <property type="evidence" value="ECO:0007669"/>
    <property type="project" value="InterPro"/>
</dbReference>
<keyword evidence="3 12" id="KW-1003">Cell membrane</keyword>
<feature type="transmembrane region" description="Helical" evidence="12">
    <location>
        <begin position="168"/>
        <end position="189"/>
    </location>
</feature>
<feature type="transmembrane region" description="Helical" evidence="12">
    <location>
        <begin position="195"/>
        <end position="216"/>
    </location>
</feature>
<dbReference type="EMBL" id="NVUS01000006">
    <property type="protein sequence ID" value="PCJ01859.1"/>
    <property type="molecule type" value="Genomic_DNA"/>
</dbReference>
<dbReference type="GO" id="GO:0043952">
    <property type="term" value="P:protein transport by the Sec complex"/>
    <property type="evidence" value="ECO:0007669"/>
    <property type="project" value="UniProtKB-UniRule"/>
</dbReference>
<evidence type="ECO:0000256" key="9">
    <source>
        <dbReference type="ARBA" id="ARBA00059018"/>
    </source>
</evidence>
<dbReference type="PANTHER" id="PTHR30081:SF8">
    <property type="entry name" value="PROTEIN TRANSLOCASE SUBUNIT SECF"/>
    <property type="match status" value="1"/>
</dbReference>
<keyword evidence="5 12" id="KW-0653">Protein transport</keyword>
<evidence type="ECO:0000256" key="8">
    <source>
        <dbReference type="ARBA" id="ARBA00023136"/>
    </source>
</evidence>
<keyword evidence="7 12" id="KW-0811">Translocation</keyword>
<evidence type="ECO:0000256" key="1">
    <source>
        <dbReference type="ARBA" id="ARBA00004651"/>
    </source>
</evidence>
<dbReference type="PRINTS" id="PR01755">
    <property type="entry name" value="SECFTRNLCASE"/>
</dbReference>
<reference evidence="14" key="2">
    <citation type="journal article" date="2018" name="ISME J.">
        <title>A dynamic microbial community with high functional redundancy inhabits the cold, oxic subseafloor aquifer.</title>
        <authorList>
            <person name="Tully B.J."/>
            <person name="Wheat C.G."/>
            <person name="Glazer B.T."/>
            <person name="Huber J.A."/>
        </authorList>
    </citation>
    <scope>NUCLEOTIDE SEQUENCE</scope>
    <source>
        <strain evidence="14">NORP83</strain>
    </source>
</reference>
<keyword evidence="4 12" id="KW-0812">Transmembrane</keyword>
<evidence type="ECO:0000256" key="10">
    <source>
        <dbReference type="ARBA" id="ARBA00060856"/>
    </source>
</evidence>
<dbReference type="InterPro" id="IPR048634">
    <property type="entry name" value="SecD_SecF_C"/>
</dbReference>
<sequence length="315" mass="33798">MKGFKFVPAGTKIPFIGFRYISLALSIFMLVASAGLFFTKGLNYGIDFLGGTTIEIKTLDGPADLTKLRSTVGSLGLGDVQLQTFGAPDEVLIKIQAQTGGDGNAQSSIDAVKAALAVSNGDQIEYRAVEVVGPTVSGELVTDSIIAVCLAIGAVLLYIWVRFEWQFSIAAVVALVHDVAITIGFFSLLQLDFNISIIAALLTIVGYSLNDTVVVFDRVREYLRKYKKMDMKELLDLSINSTLSRTILTSVTTLIALLSLVIFGGEVIKGLSLAMIWGVIIGTYSSVFVASPILLALGVKRDWSKNKVTSEATNP</sequence>
<dbReference type="Gene3D" id="1.20.1640.10">
    <property type="entry name" value="Multidrug efflux transporter AcrB transmembrane domain"/>
    <property type="match status" value="1"/>
</dbReference>
<dbReference type="GO" id="GO:0006605">
    <property type="term" value="P:protein targeting"/>
    <property type="evidence" value="ECO:0007669"/>
    <property type="project" value="UniProtKB-UniRule"/>
</dbReference>
<comment type="similarity">
    <text evidence="10">In the C-terminal section; belongs to the SecD/SecF family. SecF subfamily.</text>
</comment>
<feature type="transmembrane region" description="Helical" evidence="12">
    <location>
        <begin position="20"/>
        <end position="39"/>
    </location>
</feature>
<dbReference type="InterPro" id="IPR022645">
    <property type="entry name" value="SecD/SecF_bac"/>
</dbReference>